<keyword evidence="3" id="KW-1185">Reference proteome</keyword>
<feature type="non-terminal residue" evidence="2">
    <location>
        <position position="1"/>
    </location>
</feature>
<feature type="region of interest" description="Disordered" evidence="1">
    <location>
        <begin position="359"/>
        <end position="411"/>
    </location>
</feature>
<feature type="compositionally biased region" description="Pro residues" evidence="1">
    <location>
        <begin position="267"/>
        <end position="277"/>
    </location>
</feature>
<reference evidence="2 3" key="1">
    <citation type="submission" date="2023-11" db="EMBL/GenBank/DDBJ databases">
        <title>Halocaridina rubra genome assembly.</title>
        <authorList>
            <person name="Smith C."/>
        </authorList>
    </citation>
    <scope>NUCLEOTIDE SEQUENCE [LARGE SCALE GENOMIC DNA]</scope>
    <source>
        <strain evidence="2">EP-1</strain>
        <tissue evidence="2">Whole</tissue>
    </source>
</reference>
<feature type="compositionally biased region" description="Low complexity" evidence="1">
    <location>
        <begin position="37"/>
        <end position="55"/>
    </location>
</feature>
<dbReference type="GO" id="GO:0030041">
    <property type="term" value="P:actin filament polymerization"/>
    <property type="evidence" value="ECO:0007669"/>
    <property type="project" value="TreeGrafter"/>
</dbReference>
<feature type="compositionally biased region" description="Pro residues" evidence="1">
    <location>
        <begin position="381"/>
        <end position="394"/>
    </location>
</feature>
<feature type="region of interest" description="Disordered" evidence="1">
    <location>
        <begin position="484"/>
        <end position="546"/>
    </location>
</feature>
<dbReference type="AlphaFoldDB" id="A0AAN8WPB8"/>
<name>A0AAN8WPB8_HALRR</name>
<feature type="compositionally biased region" description="Low complexity" evidence="1">
    <location>
        <begin position="395"/>
        <end position="406"/>
    </location>
</feature>
<feature type="compositionally biased region" description="Polar residues" evidence="1">
    <location>
        <begin position="303"/>
        <end position="337"/>
    </location>
</feature>
<feature type="region of interest" description="Disordered" evidence="1">
    <location>
        <begin position="302"/>
        <end position="337"/>
    </location>
</feature>
<dbReference type="GO" id="GO:0005884">
    <property type="term" value="C:actin filament"/>
    <property type="evidence" value="ECO:0007669"/>
    <property type="project" value="TreeGrafter"/>
</dbReference>
<organism evidence="2 3">
    <name type="scientific">Halocaridina rubra</name>
    <name type="common">Hawaiian red shrimp</name>
    <dbReference type="NCBI Taxonomy" id="373956"/>
    <lineage>
        <taxon>Eukaryota</taxon>
        <taxon>Metazoa</taxon>
        <taxon>Ecdysozoa</taxon>
        <taxon>Arthropoda</taxon>
        <taxon>Crustacea</taxon>
        <taxon>Multicrustacea</taxon>
        <taxon>Malacostraca</taxon>
        <taxon>Eumalacostraca</taxon>
        <taxon>Eucarida</taxon>
        <taxon>Decapoda</taxon>
        <taxon>Pleocyemata</taxon>
        <taxon>Caridea</taxon>
        <taxon>Atyoidea</taxon>
        <taxon>Atyidae</taxon>
        <taxon>Halocaridina</taxon>
    </lineage>
</organism>
<evidence type="ECO:0000313" key="3">
    <source>
        <dbReference type="Proteomes" id="UP001381693"/>
    </source>
</evidence>
<dbReference type="PANTHER" id="PTHR45691">
    <property type="entry name" value="PROTEIN DIAPHANOUS"/>
    <property type="match status" value="1"/>
</dbReference>
<feature type="region of interest" description="Disordered" evidence="1">
    <location>
        <begin position="1"/>
        <end position="80"/>
    </location>
</feature>
<comment type="caution">
    <text evidence="2">The sequence shown here is derived from an EMBL/GenBank/DDBJ whole genome shotgun (WGS) entry which is preliminary data.</text>
</comment>
<feature type="region of interest" description="Disordered" evidence="1">
    <location>
        <begin position="261"/>
        <end position="282"/>
    </location>
</feature>
<accession>A0AAN8WPB8</accession>
<feature type="compositionally biased region" description="Low complexity" evidence="1">
    <location>
        <begin position="365"/>
        <end position="380"/>
    </location>
</feature>
<evidence type="ECO:0000256" key="1">
    <source>
        <dbReference type="SAM" id="MobiDB-lite"/>
    </source>
</evidence>
<dbReference type="Proteomes" id="UP001381693">
    <property type="component" value="Unassembled WGS sequence"/>
</dbReference>
<feature type="compositionally biased region" description="Polar residues" evidence="1">
    <location>
        <begin position="484"/>
        <end position="494"/>
    </location>
</feature>
<feature type="compositionally biased region" description="Pro residues" evidence="1">
    <location>
        <begin position="527"/>
        <end position="536"/>
    </location>
</feature>
<dbReference type="EMBL" id="JAXCGZ010019979">
    <property type="protein sequence ID" value="KAK7065733.1"/>
    <property type="molecule type" value="Genomic_DNA"/>
</dbReference>
<dbReference type="PANTHER" id="PTHR45691:SF6">
    <property type="entry name" value="PROTEIN DIAPHANOUS"/>
    <property type="match status" value="1"/>
</dbReference>
<evidence type="ECO:0000313" key="2">
    <source>
        <dbReference type="EMBL" id="KAK7065733.1"/>
    </source>
</evidence>
<dbReference type="InterPro" id="IPR051412">
    <property type="entry name" value="Formin_Homology_Diaphanous_sf"/>
</dbReference>
<sequence>LSILEYRKRKSVNSDSDGRGGTLLQTQNVCATDRDVGTGPSGSSVEVSGSPASSTSKDHSDAESPSSPGSPPDLPLSPIQPLSLMLIPDVLDKSVAKDDIKKEDGTNKLEEDAGIASASASSFGSIRNGNISSAGSKGNNDMSKITSILTDRTTVSKQPLICDSLLKNSCISRLNNMIPNNIKAIGKVPIKVPNVPLKNSKNGSSEIVGAPIQDVKWNAAPTLLERQRENLTERLRREFGLCVSDDDEEKLDDDREKLHRRAKEKNLPPPPPPPTAPPKNSIFHGREVTVQKVPCSTKLVTVPSVSQGSGTSSAIHNSQANNSNRLPVALPQSSSHSAAHNIPTIMSYSSAVVPPHLPVPPPPTVGSLNPNGSSSGLPLTSVPPPRPLHPPPSLLPTTSSDLPSGPASIPLPCAATSSRAVSSVSRVVVQRHTLGTGTQAMGETAARSRLPLIPSSGQISQHLPTTAPPPSAYPVGSYPRSIYPTPSGTLPQSLSVYSPARVPPPPPPCSDVGVPPRPVVGSASVRQPPPPPPLVPPGGVAPSLVYNSNGYPGIDCSASGSRGS</sequence>
<gene>
    <name evidence="2" type="ORF">SK128_027662</name>
</gene>
<protein>
    <submittedName>
        <fullName evidence="2">Uncharacterized protein</fullName>
    </submittedName>
</protein>
<proteinExistence type="predicted"/>